<reference evidence="2" key="1">
    <citation type="journal article" date="2023" name="Nat. Commun.">
        <title>Diploid and tetraploid genomes of Acorus and the evolution of monocots.</title>
        <authorList>
            <person name="Ma L."/>
            <person name="Liu K.W."/>
            <person name="Li Z."/>
            <person name="Hsiao Y.Y."/>
            <person name="Qi Y."/>
            <person name="Fu T."/>
            <person name="Tang G.D."/>
            <person name="Zhang D."/>
            <person name="Sun W.H."/>
            <person name="Liu D.K."/>
            <person name="Li Y."/>
            <person name="Chen G.Z."/>
            <person name="Liu X.D."/>
            <person name="Liao X.Y."/>
            <person name="Jiang Y.T."/>
            <person name="Yu X."/>
            <person name="Hao Y."/>
            <person name="Huang J."/>
            <person name="Zhao X.W."/>
            <person name="Ke S."/>
            <person name="Chen Y.Y."/>
            <person name="Wu W.L."/>
            <person name="Hsu J.L."/>
            <person name="Lin Y.F."/>
            <person name="Huang M.D."/>
            <person name="Li C.Y."/>
            <person name="Huang L."/>
            <person name="Wang Z.W."/>
            <person name="Zhao X."/>
            <person name="Zhong W.Y."/>
            <person name="Peng D.H."/>
            <person name="Ahmad S."/>
            <person name="Lan S."/>
            <person name="Zhang J.S."/>
            <person name="Tsai W.C."/>
            <person name="Van de Peer Y."/>
            <person name="Liu Z.J."/>
        </authorList>
    </citation>
    <scope>NUCLEOTIDE SEQUENCE</scope>
    <source>
        <strain evidence="2">CP</strain>
    </source>
</reference>
<proteinExistence type="predicted"/>
<name>A0AAV9CY39_ACOCL</name>
<feature type="region of interest" description="Disordered" evidence="1">
    <location>
        <begin position="40"/>
        <end position="88"/>
    </location>
</feature>
<accession>A0AAV9CY39</accession>
<dbReference type="EMBL" id="JAUJYO010000016">
    <property type="protein sequence ID" value="KAK1293832.1"/>
    <property type="molecule type" value="Genomic_DNA"/>
</dbReference>
<keyword evidence="3" id="KW-1185">Reference proteome</keyword>
<dbReference type="AlphaFoldDB" id="A0AAV9CY39"/>
<dbReference type="Proteomes" id="UP001180020">
    <property type="component" value="Unassembled WGS sequence"/>
</dbReference>
<reference evidence="2" key="2">
    <citation type="submission" date="2023-06" db="EMBL/GenBank/DDBJ databases">
        <authorList>
            <person name="Ma L."/>
            <person name="Liu K.-W."/>
            <person name="Li Z."/>
            <person name="Hsiao Y.-Y."/>
            <person name="Qi Y."/>
            <person name="Fu T."/>
            <person name="Tang G."/>
            <person name="Zhang D."/>
            <person name="Sun W.-H."/>
            <person name="Liu D.-K."/>
            <person name="Li Y."/>
            <person name="Chen G.-Z."/>
            <person name="Liu X.-D."/>
            <person name="Liao X.-Y."/>
            <person name="Jiang Y.-T."/>
            <person name="Yu X."/>
            <person name="Hao Y."/>
            <person name="Huang J."/>
            <person name="Zhao X.-W."/>
            <person name="Ke S."/>
            <person name="Chen Y.-Y."/>
            <person name="Wu W.-L."/>
            <person name="Hsu J.-L."/>
            <person name="Lin Y.-F."/>
            <person name="Huang M.-D."/>
            <person name="Li C.-Y."/>
            <person name="Huang L."/>
            <person name="Wang Z.-W."/>
            <person name="Zhao X."/>
            <person name="Zhong W.-Y."/>
            <person name="Peng D.-H."/>
            <person name="Ahmad S."/>
            <person name="Lan S."/>
            <person name="Zhang J.-S."/>
            <person name="Tsai W.-C."/>
            <person name="Van De Peer Y."/>
            <person name="Liu Z.-J."/>
        </authorList>
    </citation>
    <scope>NUCLEOTIDE SEQUENCE</scope>
    <source>
        <strain evidence="2">CP</strain>
        <tissue evidence="2">Leaves</tissue>
    </source>
</reference>
<feature type="compositionally biased region" description="Acidic residues" evidence="1">
    <location>
        <begin position="61"/>
        <end position="79"/>
    </location>
</feature>
<evidence type="ECO:0000313" key="2">
    <source>
        <dbReference type="EMBL" id="KAK1293832.1"/>
    </source>
</evidence>
<sequence>MEGADNPYAILQIEEKHTLIQMDGPAGNVSELINGEGEEVLSSHPAKEDTNMEDSSTFEIGEGDELGSSEPVTEVDEETISASATIPRERMPIELNACMAKGTQFTPALQEGTSNSFGGSARK</sequence>
<comment type="caution">
    <text evidence="2">The sequence shown here is derived from an EMBL/GenBank/DDBJ whole genome shotgun (WGS) entry which is preliminary data.</text>
</comment>
<evidence type="ECO:0000313" key="3">
    <source>
        <dbReference type="Proteomes" id="UP001180020"/>
    </source>
</evidence>
<gene>
    <name evidence="2" type="ORF">QJS10_CPA16g00637</name>
</gene>
<protein>
    <submittedName>
        <fullName evidence="2">Uncharacterized protein</fullName>
    </submittedName>
</protein>
<organism evidence="2 3">
    <name type="scientific">Acorus calamus</name>
    <name type="common">Sweet flag</name>
    <dbReference type="NCBI Taxonomy" id="4465"/>
    <lineage>
        <taxon>Eukaryota</taxon>
        <taxon>Viridiplantae</taxon>
        <taxon>Streptophyta</taxon>
        <taxon>Embryophyta</taxon>
        <taxon>Tracheophyta</taxon>
        <taxon>Spermatophyta</taxon>
        <taxon>Magnoliopsida</taxon>
        <taxon>Liliopsida</taxon>
        <taxon>Acoraceae</taxon>
        <taxon>Acorus</taxon>
    </lineage>
</organism>
<evidence type="ECO:0000256" key="1">
    <source>
        <dbReference type="SAM" id="MobiDB-lite"/>
    </source>
</evidence>